<keyword evidence="2" id="KW-1185">Reference proteome</keyword>
<reference evidence="1" key="1">
    <citation type="submission" date="2021-08" db="EMBL/GenBank/DDBJ databases">
        <title>The first chromosome-level gecko genome reveals the dynamic sex chromosomes of Neotropical dwarf geckos (Sphaerodactylidae: Sphaerodactylus).</title>
        <authorList>
            <person name="Pinto B.J."/>
            <person name="Keating S.E."/>
            <person name="Gamble T."/>
        </authorList>
    </citation>
    <scope>NUCLEOTIDE SEQUENCE</scope>
    <source>
        <strain evidence="1">TG3544</strain>
    </source>
</reference>
<comment type="caution">
    <text evidence="1">The sequence shown here is derived from an EMBL/GenBank/DDBJ whole genome shotgun (WGS) entry which is preliminary data.</text>
</comment>
<sequence>MSLSVLLLFTQPTSPANKTLRKVVLSSGQVAIKENLQGQATAAMVGSGERAAPSQQWQWQGGGKEPNGDVGEAGPSHGKEARSRASPGNGSVEIIGSHGGPENQRASWLQQHPEGFLASAASTEDHLMSTSWGPALQDLPQGVEMPSAASKDRGSSLAPNSSCVTTRSFPEYDVVGEGCL</sequence>
<accession>A0ACB8EQI5</accession>
<evidence type="ECO:0000313" key="1">
    <source>
        <dbReference type="EMBL" id="KAH7994818.1"/>
    </source>
</evidence>
<evidence type="ECO:0000313" key="2">
    <source>
        <dbReference type="Proteomes" id="UP000827872"/>
    </source>
</evidence>
<dbReference type="EMBL" id="CM037620">
    <property type="protein sequence ID" value="KAH7994818.1"/>
    <property type="molecule type" value="Genomic_DNA"/>
</dbReference>
<organism evidence="1 2">
    <name type="scientific">Sphaerodactylus townsendi</name>
    <dbReference type="NCBI Taxonomy" id="933632"/>
    <lineage>
        <taxon>Eukaryota</taxon>
        <taxon>Metazoa</taxon>
        <taxon>Chordata</taxon>
        <taxon>Craniata</taxon>
        <taxon>Vertebrata</taxon>
        <taxon>Euteleostomi</taxon>
        <taxon>Lepidosauria</taxon>
        <taxon>Squamata</taxon>
        <taxon>Bifurcata</taxon>
        <taxon>Gekkota</taxon>
        <taxon>Sphaerodactylidae</taxon>
        <taxon>Sphaerodactylus</taxon>
    </lineage>
</organism>
<gene>
    <name evidence="1" type="ORF">K3G42_016752</name>
</gene>
<name>A0ACB8EQI5_9SAUR</name>
<proteinExistence type="predicted"/>
<protein>
    <submittedName>
        <fullName evidence="1">Uncharacterized protein</fullName>
    </submittedName>
</protein>
<dbReference type="Proteomes" id="UP000827872">
    <property type="component" value="Linkage Group LG07"/>
</dbReference>